<dbReference type="PROSITE" id="PS51199">
    <property type="entry name" value="SF4_HELICASE"/>
    <property type="match status" value="1"/>
</dbReference>
<keyword evidence="4 12" id="KW-0547">Nucleotide-binding</keyword>
<keyword evidence="3 12" id="KW-0235">DNA replication</keyword>
<evidence type="ECO:0000256" key="8">
    <source>
        <dbReference type="ARBA" id="ARBA00023125"/>
    </source>
</evidence>
<dbReference type="InterPro" id="IPR027417">
    <property type="entry name" value="P-loop_NTPase"/>
</dbReference>
<dbReference type="GO" id="GO:0006269">
    <property type="term" value="P:DNA replication, synthesis of primer"/>
    <property type="evidence" value="ECO:0007669"/>
    <property type="project" value="UniProtKB-UniRule"/>
</dbReference>
<evidence type="ECO:0000256" key="10">
    <source>
        <dbReference type="ARBA" id="ARBA00048954"/>
    </source>
</evidence>
<name>A0A6J4S4D8_9ACTN</name>
<comment type="similarity">
    <text evidence="1 12">Belongs to the helicase family. DnaB subfamily.</text>
</comment>
<evidence type="ECO:0000259" key="14">
    <source>
        <dbReference type="PROSITE" id="PS51199"/>
    </source>
</evidence>
<evidence type="ECO:0000256" key="4">
    <source>
        <dbReference type="ARBA" id="ARBA00022741"/>
    </source>
</evidence>
<dbReference type="FunFam" id="1.10.860.10:FF:000001">
    <property type="entry name" value="Replicative DNA helicase"/>
    <property type="match status" value="1"/>
</dbReference>
<dbReference type="GO" id="GO:0003677">
    <property type="term" value="F:DNA binding"/>
    <property type="evidence" value="ECO:0007669"/>
    <property type="project" value="UniProtKB-UniRule"/>
</dbReference>
<dbReference type="InterPro" id="IPR036185">
    <property type="entry name" value="DNA_heli_DnaB-like_N_sf"/>
</dbReference>
<dbReference type="InterPro" id="IPR007694">
    <property type="entry name" value="DNA_helicase_DnaB-like_C"/>
</dbReference>
<dbReference type="GO" id="GO:1990077">
    <property type="term" value="C:primosome complex"/>
    <property type="evidence" value="ECO:0007669"/>
    <property type="project" value="UniProtKB-UniRule"/>
</dbReference>
<dbReference type="PANTHER" id="PTHR30153">
    <property type="entry name" value="REPLICATIVE DNA HELICASE DNAB"/>
    <property type="match status" value="1"/>
</dbReference>
<dbReference type="Pfam" id="PF03796">
    <property type="entry name" value="DnaB_C"/>
    <property type="match status" value="1"/>
</dbReference>
<dbReference type="InterPro" id="IPR016136">
    <property type="entry name" value="DNA_helicase_N/primase_C"/>
</dbReference>
<dbReference type="GO" id="GO:0005829">
    <property type="term" value="C:cytosol"/>
    <property type="evidence" value="ECO:0007669"/>
    <property type="project" value="TreeGrafter"/>
</dbReference>
<evidence type="ECO:0000256" key="11">
    <source>
        <dbReference type="NCBIfam" id="TIGR00665"/>
    </source>
</evidence>
<dbReference type="GO" id="GO:0043139">
    <property type="term" value="F:5'-3' DNA helicase activity"/>
    <property type="evidence" value="ECO:0007669"/>
    <property type="project" value="UniProtKB-EC"/>
</dbReference>
<dbReference type="Gene3D" id="3.40.50.300">
    <property type="entry name" value="P-loop containing nucleotide triphosphate hydrolases"/>
    <property type="match status" value="1"/>
</dbReference>
<dbReference type="InterPro" id="IPR003593">
    <property type="entry name" value="AAA+_ATPase"/>
</dbReference>
<dbReference type="InterPro" id="IPR007693">
    <property type="entry name" value="DNA_helicase_DnaB-like_N"/>
</dbReference>
<evidence type="ECO:0000313" key="15">
    <source>
        <dbReference type="EMBL" id="CAA9488548.1"/>
    </source>
</evidence>
<comment type="function">
    <text evidence="12">The main replicative DNA helicase, it participates in initiation and elongation during chromosome replication. Travels ahead of the DNA replisome, separating dsDNA into templates for DNA synthesis. A processive ATP-dependent 5'-3' DNA helicase it has DNA-dependent ATPase activity.</text>
</comment>
<proteinExistence type="inferred from homology"/>
<evidence type="ECO:0000256" key="9">
    <source>
        <dbReference type="ARBA" id="ARBA00023235"/>
    </source>
</evidence>
<keyword evidence="2 12" id="KW-0639">Primosome</keyword>
<dbReference type="GO" id="GO:0042802">
    <property type="term" value="F:identical protein binding"/>
    <property type="evidence" value="ECO:0007669"/>
    <property type="project" value="UniProtKB-ARBA"/>
</dbReference>
<dbReference type="SUPFAM" id="SSF48024">
    <property type="entry name" value="N-terminal domain of DnaB helicase"/>
    <property type="match status" value="1"/>
</dbReference>
<comment type="catalytic activity">
    <reaction evidence="10 12">
        <text>ATP + H2O = ADP + phosphate + H(+)</text>
        <dbReference type="Rhea" id="RHEA:13065"/>
        <dbReference type="ChEBI" id="CHEBI:15377"/>
        <dbReference type="ChEBI" id="CHEBI:15378"/>
        <dbReference type="ChEBI" id="CHEBI:30616"/>
        <dbReference type="ChEBI" id="CHEBI:43474"/>
        <dbReference type="ChEBI" id="CHEBI:456216"/>
        <dbReference type="EC" id="5.6.2.3"/>
    </reaction>
</comment>
<evidence type="ECO:0000256" key="13">
    <source>
        <dbReference type="SAM" id="MobiDB-lite"/>
    </source>
</evidence>
<dbReference type="EC" id="5.6.2.3" evidence="11 12"/>
<dbReference type="GO" id="GO:0005524">
    <property type="term" value="F:ATP binding"/>
    <property type="evidence" value="ECO:0007669"/>
    <property type="project" value="UniProtKB-UniRule"/>
</dbReference>
<dbReference type="GO" id="GO:0016787">
    <property type="term" value="F:hydrolase activity"/>
    <property type="evidence" value="ECO:0007669"/>
    <property type="project" value="UniProtKB-KW"/>
</dbReference>
<accession>A0A6J4S4D8</accession>
<dbReference type="Gene3D" id="1.10.860.10">
    <property type="entry name" value="DNAb Helicase, Chain A"/>
    <property type="match status" value="1"/>
</dbReference>
<reference evidence="15" key="1">
    <citation type="submission" date="2020-02" db="EMBL/GenBank/DDBJ databases">
        <authorList>
            <person name="Meier V. D."/>
        </authorList>
    </citation>
    <scope>NUCLEOTIDE SEQUENCE</scope>
    <source>
        <strain evidence="15">AVDCRST_MAG69</strain>
    </source>
</reference>
<dbReference type="SMART" id="SM00382">
    <property type="entry name" value="AAA"/>
    <property type="match status" value="1"/>
</dbReference>
<gene>
    <name evidence="15" type="ORF">AVDCRST_MAG69-1202</name>
</gene>
<feature type="compositionally biased region" description="Basic and acidic residues" evidence="13">
    <location>
        <begin position="1"/>
        <end position="11"/>
    </location>
</feature>
<evidence type="ECO:0000256" key="7">
    <source>
        <dbReference type="ARBA" id="ARBA00022840"/>
    </source>
</evidence>
<evidence type="ECO:0000256" key="1">
    <source>
        <dbReference type="ARBA" id="ARBA00008428"/>
    </source>
</evidence>
<evidence type="ECO:0000256" key="12">
    <source>
        <dbReference type="RuleBase" id="RU362085"/>
    </source>
</evidence>
<feature type="region of interest" description="Disordered" evidence="13">
    <location>
        <begin position="1"/>
        <end position="31"/>
    </location>
</feature>
<feature type="compositionally biased region" description="Gly residues" evidence="13">
    <location>
        <begin position="12"/>
        <end position="25"/>
    </location>
</feature>
<evidence type="ECO:0000256" key="2">
    <source>
        <dbReference type="ARBA" id="ARBA00022515"/>
    </source>
</evidence>
<feature type="domain" description="SF4 helicase" evidence="14">
    <location>
        <begin position="199"/>
        <end position="467"/>
    </location>
</feature>
<dbReference type="SUPFAM" id="SSF52540">
    <property type="entry name" value="P-loop containing nucleoside triphosphate hydrolases"/>
    <property type="match status" value="1"/>
</dbReference>
<dbReference type="NCBIfam" id="TIGR00665">
    <property type="entry name" value="DnaB"/>
    <property type="match status" value="1"/>
</dbReference>
<evidence type="ECO:0000256" key="6">
    <source>
        <dbReference type="ARBA" id="ARBA00022806"/>
    </source>
</evidence>
<keyword evidence="5 12" id="KW-0378">Hydrolase</keyword>
<evidence type="ECO:0000256" key="3">
    <source>
        <dbReference type="ARBA" id="ARBA00022705"/>
    </source>
</evidence>
<keyword evidence="7 12" id="KW-0067">ATP-binding</keyword>
<sequence length="472" mass="51889">MAVHERNHFDGNGHGGGWDSVGGGPLTPPHNLEAEQSVLGAVLLSDTVMPSLIIDERLNPDDFYREAHGRIYEAMLALHSQGEPVDALTLTEHLKQAGELEGVGGRAAIDVLSGSVPAISNLRQYARIVRENAMLRRLLHATYEIQQRVHTHEAPPRELVDLAERSILEVAHDDSRKDFRPIDQLLDAELDKLHELSREGKSITGTASGFDDLDTITGGFQPGNLIILAARPSMGKSALMANFAENAALGVGKAVALFSLEMSESELAQRFIASQASIKGDDLRKGKVPGSRWPKILEASSRLAGSPLFIDDSSDLSVLDVRAKARRLHQQHADGLGLILIDYLQLMRAGGSGTDNRVEQIGQISRGLKTLARELEVPVIALSQLNRGVEQRHDKRPVLSDLRESGAIEQDADLVMFIYRDEYYDEESEREGIADLIISKHRNGALGTVELTFQNEYPRFMSYIGEDRYGGM</sequence>
<dbReference type="InterPro" id="IPR007692">
    <property type="entry name" value="DNA_helicase_DnaB"/>
</dbReference>
<dbReference type="Pfam" id="PF00772">
    <property type="entry name" value="DnaB"/>
    <property type="match status" value="1"/>
</dbReference>
<keyword evidence="6 12" id="KW-0347">Helicase</keyword>
<dbReference type="NCBIfam" id="NF004384">
    <property type="entry name" value="PRK05748.1"/>
    <property type="match status" value="1"/>
</dbReference>
<evidence type="ECO:0000256" key="5">
    <source>
        <dbReference type="ARBA" id="ARBA00022801"/>
    </source>
</evidence>
<keyword evidence="8 12" id="KW-0238">DNA-binding</keyword>
<dbReference type="PANTHER" id="PTHR30153:SF2">
    <property type="entry name" value="REPLICATIVE DNA HELICASE"/>
    <property type="match status" value="1"/>
</dbReference>
<organism evidence="15">
    <name type="scientific">uncultured Solirubrobacteraceae bacterium</name>
    <dbReference type="NCBI Taxonomy" id="1162706"/>
    <lineage>
        <taxon>Bacteria</taxon>
        <taxon>Bacillati</taxon>
        <taxon>Actinomycetota</taxon>
        <taxon>Thermoleophilia</taxon>
        <taxon>Solirubrobacterales</taxon>
        <taxon>Solirubrobacteraceae</taxon>
        <taxon>environmental samples</taxon>
    </lineage>
</organism>
<dbReference type="FunFam" id="3.40.50.300:FF:000076">
    <property type="entry name" value="Replicative DNA helicase"/>
    <property type="match status" value="1"/>
</dbReference>
<dbReference type="EMBL" id="CADCVP010000132">
    <property type="protein sequence ID" value="CAA9488548.1"/>
    <property type="molecule type" value="Genomic_DNA"/>
</dbReference>
<keyword evidence="9" id="KW-0413">Isomerase</keyword>
<dbReference type="CDD" id="cd00984">
    <property type="entry name" value="DnaB_C"/>
    <property type="match status" value="1"/>
</dbReference>
<protein>
    <recommendedName>
        <fullName evidence="11 12">Replicative DNA helicase</fullName>
        <ecNumber evidence="11 12">5.6.2.3</ecNumber>
    </recommendedName>
</protein>
<dbReference type="AlphaFoldDB" id="A0A6J4S4D8"/>